<reference evidence="1" key="1">
    <citation type="submission" date="2014-09" db="EMBL/GenBank/DDBJ databases">
        <authorList>
            <person name="Magalhaes I.L.F."/>
            <person name="Oliveira U."/>
            <person name="Santos F.R."/>
            <person name="Vidigal T.H.D.A."/>
            <person name="Brescovit A.D."/>
            <person name="Santos A.J."/>
        </authorList>
    </citation>
    <scope>NUCLEOTIDE SEQUENCE</scope>
    <source>
        <tissue evidence="1">Shoot tissue taken approximately 20 cm above the soil surface</tissue>
    </source>
</reference>
<protein>
    <submittedName>
        <fullName evidence="1">Uncharacterized protein</fullName>
    </submittedName>
</protein>
<dbReference type="EMBL" id="GBRH01196416">
    <property type="protein sequence ID" value="JAE01480.1"/>
    <property type="molecule type" value="Transcribed_RNA"/>
</dbReference>
<name>A0A0A9EL66_ARUDO</name>
<dbReference type="AlphaFoldDB" id="A0A0A9EL66"/>
<proteinExistence type="predicted"/>
<sequence>MDSFTNTNNIGKQIHNRLEIDKRFSLSLSLSLSFSLSLSCGFESNSLLCLFSKFLCPPISEASKNDSFRH</sequence>
<organism evidence="1">
    <name type="scientific">Arundo donax</name>
    <name type="common">Giant reed</name>
    <name type="synonym">Donax arundinaceus</name>
    <dbReference type="NCBI Taxonomy" id="35708"/>
    <lineage>
        <taxon>Eukaryota</taxon>
        <taxon>Viridiplantae</taxon>
        <taxon>Streptophyta</taxon>
        <taxon>Embryophyta</taxon>
        <taxon>Tracheophyta</taxon>
        <taxon>Spermatophyta</taxon>
        <taxon>Magnoliopsida</taxon>
        <taxon>Liliopsida</taxon>
        <taxon>Poales</taxon>
        <taxon>Poaceae</taxon>
        <taxon>PACMAD clade</taxon>
        <taxon>Arundinoideae</taxon>
        <taxon>Arundineae</taxon>
        <taxon>Arundo</taxon>
    </lineage>
</organism>
<accession>A0A0A9EL66</accession>
<reference evidence="1" key="2">
    <citation type="journal article" date="2015" name="Data Brief">
        <title>Shoot transcriptome of the giant reed, Arundo donax.</title>
        <authorList>
            <person name="Barrero R.A."/>
            <person name="Guerrero F.D."/>
            <person name="Moolhuijzen P."/>
            <person name="Goolsby J.A."/>
            <person name="Tidwell J."/>
            <person name="Bellgard S.E."/>
            <person name="Bellgard M.I."/>
        </authorList>
    </citation>
    <scope>NUCLEOTIDE SEQUENCE</scope>
    <source>
        <tissue evidence="1">Shoot tissue taken approximately 20 cm above the soil surface</tissue>
    </source>
</reference>
<evidence type="ECO:0000313" key="1">
    <source>
        <dbReference type="EMBL" id="JAE01480.1"/>
    </source>
</evidence>